<sequence>MTLGCKRVYNVFEKELMADDLLFDKTVSIVRCVSRGRNEYGKDPIALELGLSHQNATVVNFLCDFDA</sequence>
<protein>
    <submittedName>
        <fullName evidence="1">Uncharacterized protein</fullName>
    </submittedName>
</protein>
<organism evidence="1 2">
    <name type="scientific">Pseudomonas syringae pv. apii</name>
    <dbReference type="NCBI Taxonomy" id="81036"/>
    <lineage>
        <taxon>Bacteria</taxon>
        <taxon>Pseudomonadati</taxon>
        <taxon>Pseudomonadota</taxon>
        <taxon>Gammaproteobacteria</taxon>
        <taxon>Pseudomonadales</taxon>
        <taxon>Pseudomonadaceae</taxon>
        <taxon>Pseudomonas</taxon>
    </lineage>
</organism>
<proteinExistence type="predicted"/>
<name>A0A3M3N2Z0_9PSED</name>
<evidence type="ECO:0000313" key="1">
    <source>
        <dbReference type="EMBL" id="RMN92931.1"/>
    </source>
</evidence>
<accession>A0A3M3N2Z0</accession>
<comment type="caution">
    <text evidence="1">The sequence shown here is derived from an EMBL/GenBank/DDBJ whole genome shotgun (WGS) entry which is preliminary data.</text>
</comment>
<dbReference type="EMBL" id="RBPL01000105">
    <property type="protein sequence ID" value="RMN92931.1"/>
    <property type="molecule type" value="Genomic_DNA"/>
</dbReference>
<dbReference type="AlphaFoldDB" id="A0A3M3N2Z0"/>
<evidence type="ECO:0000313" key="2">
    <source>
        <dbReference type="Proteomes" id="UP000278062"/>
    </source>
</evidence>
<dbReference type="Proteomes" id="UP000278062">
    <property type="component" value="Unassembled WGS sequence"/>
</dbReference>
<gene>
    <name evidence="1" type="ORF">ALQ49_101925</name>
</gene>
<reference evidence="1 2" key="1">
    <citation type="submission" date="2018-08" db="EMBL/GenBank/DDBJ databases">
        <title>Recombination of ecologically and evolutionarily significant loci maintains genetic cohesion in the Pseudomonas syringae species complex.</title>
        <authorList>
            <person name="Dillon M."/>
            <person name="Thakur S."/>
            <person name="Almeida R.N.D."/>
            <person name="Weir B.S."/>
            <person name="Guttman D.S."/>
        </authorList>
    </citation>
    <scope>NUCLEOTIDE SEQUENCE [LARGE SCALE GENOMIC DNA]</scope>
    <source>
        <strain evidence="1 2">1089_5</strain>
    </source>
</reference>